<reference evidence="1" key="1">
    <citation type="submission" date="2023-03" db="EMBL/GenBank/DDBJ databases">
        <authorList>
            <person name="Steffen K."/>
            <person name="Cardenas P."/>
        </authorList>
    </citation>
    <scope>NUCLEOTIDE SEQUENCE</scope>
</reference>
<sequence>CEEDVRYVALEIRRSDGTFGDISVDLNTIAGSAISPTGDTLSFSVTQLLDATGARKWYQFTRSGPTTCS</sequence>
<dbReference type="AlphaFoldDB" id="A0AA35T7C0"/>
<name>A0AA35T7C0_GEOBA</name>
<dbReference type="InterPro" id="IPR038081">
    <property type="entry name" value="CalX-like_sf"/>
</dbReference>
<evidence type="ECO:0000313" key="2">
    <source>
        <dbReference type="Proteomes" id="UP001174909"/>
    </source>
</evidence>
<evidence type="ECO:0000313" key="1">
    <source>
        <dbReference type="EMBL" id="CAI8042604.1"/>
    </source>
</evidence>
<proteinExistence type="predicted"/>
<dbReference type="EMBL" id="CASHTH010003273">
    <property type="protein sequence ID" value="CAI8042604.1"/>
    <property type="molecule type" value="Genomic_DNA"/>
</dbReference>
<dbReference type="SUPFAM" id="SSF141072">
    <property type="entry name" value="CalX-like"/>
    <property type="match status" value="1"/>
</dbReference>
<accession>A0AA35T7C0</accession>
<comment type="caution">
    <text evidence="1">The sequence shown here is derived from an EMBL/GenBank/DDBJ whole genome shotgun (WGS) entry which is preliminary data.</text>
</comment>
<feature type="non-terminal residue" evidence="1">
    <location>
        <position position="1"/>
    </location>
</feature>
<keyword evidence="2" id="KW-1185">Reference proteome</keyword>
<gene>
    <name evidence="1" type="ORF">GBAR_LOCUS23623</name>
</gene>
<organism evidence="1 2">
    <name type="scientific">Geodia barretti</name>
    <name type="common">Barrett's horny sponge</name>
    <dbReference type="NCBI Taxonomy" id="519541"/>
    <lineage>
        <taxon>Eukaryota</taxon>
        <taxon>Metazoa</taxon>
        <taxon>Porifera</taxon>
        <taxon>Demospongiae</taxon>
        <taxon>Heteroscleromorpha</taxon>
        <taxon>Tetractinellida</taxon>
        <taxon>Astrophorina</taxon>
        <taxon>Geodiidae</taxon>
        <taxon>Geodia</taxon>
    </lineage>
</organism>
<dbReference type="Proteomes" id="UP001174909">
    <property type="component" value="Unassembled WGS sequence"/>
</dbReference>
<protein>
    <submittedName>
        <fullName evidence="1">Uncharacterized protein</fullName>
    </submittedName>
</protein>